<feature type="compositionally biased region" description="Basic residues" evidence="1">
    <location>
        <begin position="1"/>
        <end position="11"/>
    </location>
</feature>
<gene>
    <name evidence="3" type="primary">LOC106816531</name>
</gene>
<keyword evidence="2" id="KW-1185">Reference proteome</keyword>
<dbReference type="SUPFAM" id="SSF82199">
    <property type="entry name" value="SET domain"/>
    <property type="match status" value="1"/>
</dbReference>
<dbReference type="Proteomes" id="UP000695022">
    <property type="component" value="Unplaced"/>
</dbReference>
<dbReference type="PANTHER" id="PTHR13271:SF34">
    <property type="entry name" value="N-LYSINE METHYLTRANSFERASE SETD6"/>
    <property type="match status" value="1"/>
</dbReference>
<feature type="compositionally biased region" description="Basic and acidic residues" evidence="1">
    <location>
        <begin position="253"/>
        <end position="266"/>
    </location>
</feature>
<dbReference type="PANTHER" id="PTHR13271">
    <property type="entry name" value="UNCHARACTERIZED PUTATIVE METHYLTRANSFERASE"/>
    <property type="match status" value="1"/>
</dbReference>
<organism evidence="2 3">
    <name type="scientific">Priapulus caudatus</name>
    <name type="common">Priapulid worm</name>
    <dbReference type="NCBI Taxonomy" id="37621"/>
    <lineage>
        <taxon>Eukaryota</taxon>
        <taxon>Metazoa</taxon>
        <taxon>Ecdysozoa</taxon>
        <taxon>Scalidophora</taxon>
        <taxon>Priapulida</taxon>
        <taxon>Priapulimorpha</taxon>
        <taxon>Priapulimorphida</taxon>
        <taxon>Priapulidae</taxon>
        <taxon>Priapulus</taxon>
    </lineage>
</organism>
<dbReference type="GeneID" id="106816531"/>
<reference evidence="3" key="1">
    <citation type="submission" date="2025-08" db="UniProtKB">
        <authorList>
            <consortium name="RefSeq"/>
        </authorList>
    </citation>
    <scope>IDENTIFICATION</scope>
</reference>
<dbReference type="CDD" id="cd19178">
    <property type="entry name" value="SET_SETD6"/>
    <property type="match status" value="1"/>
</dbReference>
<feature type="compositionally biased region" description="Acidic residues" evidence="1">
    <location>
        <begin position="241"/>
        <end position="252"/>
    </location>
</feature>
<evidence type="ECO:0000313" key="2">
    <source>
        <dbReference type="Proteomes" id="UP000695022"/>
    </source>
</evidence>
<dbReference type="InterPro" id="IPR046341">
    <property type="entry name" value="SET_dom_sf"/>
</dbReference>
<accession>A0ABM1EWS2</accession>
<dbReference type="InterPro" id="IPR050600">
    <property type="entry name" value="SETD3_SETD6_MTase"/>
</dbReference>
<protein>
    <submittedName>
        <fullName evidence="3">N-lysine methyltransferase setd6-like</fullName>
    </submittedName>
</protein>
<proteinExistence type="predicted"/>
<dbReference type="Gene3D" id="3.90.1410.10">
    <property type="entry name" value="set domain protein methyltransferase, domain 1"/>
    <property type="match status" value="1"/>
</dbReference>
<evidence type="ECO:0000256" key="1">
    <source>
        <dbReference type="SAM" id="MobiDB-lite"/>
    </source>
</evidence>
<name>A0ABM1EWS2_PRICU</name>
<dbReference type="InterPro" id="IPR044430">
    <property type="entry name" value="SETD6_SET"/>
</dbReference>
<feature type="region of interest" description="Disordered" evidence="1">
    <location>
        <begin position="1"/>
        <end position="34"/>
    </location>
</feature>
<dbReference type="RefSeq" id="XP_014676643.1">
    <property type="nucleotide sequence ID" value="XM_014821157.1"/>
</dbReference>
<sequence length="439" mass="49750">MPSSRKKRKAGKNNNNSNTARKARRVDKVVKANTGNSSTTDTVLIVEKQVDVDDSKDDKLTAFVRWCDDNDFKVNRKVRVGKNGSCYNYGLLACEDIAPGESLFQVPRRMLLNATTSDLADLLRRDAEHLTSESGWVPILIALMYEFTNPSSRWRPYLDVVDFSRLDLPMFWPESELDSELRGTGIPEAVRRDERNIRAEYDAVVAPFLARHRGALPAGCEGLTLYRRMVAFVMAYSFTEPDDDEEEEEKEEEKEKEKEKEDEEGRKRRRPAPTMVPLADMLNAVPRYSARLSFDADALRMTARRTCRRGDEIYNTYGRLGNADLLHMYGYAVVPYPGDSVQIPTRAFIETTRDIAVAADDELLPGKWRLLVELGLATEEDYRVGVGGGYATGVRHYDAHHLASAFRQVALTQRARYAGYVRLGQRHLLANLIKLCNAI</sequence>
<evidence type="ECO:0000313" key="3">
    <source>
        <dbReference type="RefSeq" id="XP_014676643.1"/>
    </source>
</evidence>
<feature type="region of interest" description="Disordered" evidence="1">
    <location>
        <begin position="241"/>
        <end position="273"/>
    </location>
</feature>